<dbReference type="AlphaFoldDB" id="A0A6J1CQY1"/>
<dbReference type="Proteomes" id="UP000504603">
    <property type="component" value="Unplaced"/>
</dbReference>
<dbReference type="PANTHER" id="PTHR42919">
    <property type="entry name" value="N-ALPHA-ACETYLTRANSFERASE"/>
    <property type="match status" value="1"/>
</dbReference>
<dbReference type="Pfam" id="PF00583">
    <property type="entry name" value="Acetyltransf_1"/>
    <property type="match status" value="1"/>
</dbReference>
<dbReference type="InterPro" id="IPR000182">
    <property type="entry name" value="GNAT_dom"/>
</dbReference>
<feature type="domain" description="N-acetyltransferase" evidence="1">
    <location>
        <begin position="83"/>
        <end position="265"/>
    </location>
</feature>
<dbReference type="GO" id="GO:0007064">
    <property type="term" value="P:mitotic sister chromatid cohesion"/>
    <property type="evidence" value="ECO:0007669"/>
    <property type="project" value="TreeGrafter"/>
</dbReference>
<gene>
    <name evidence="3" type="primary">LOC111013514</name>
</gene>
<evidence type="ECO:0000259" key="1">
    <source>
        <dbReference type="PROSITE" id="PS51186"/>
    </source>
</evidence>
<evidence type="ECO:0000313" key="2">
    <source>
        <dbReference type="Proteomes" id="UP000504603"/>
    </source>
</evidence>
<accession>A0A6J1CQY1</accession>
<dbReference type="RefSeq" id="XP_022143656.1">
    <property type="nucleotide sequence ID" value="XM_022287964.1"/>
</dbReference>
<protein>
    <submittedName>
        <fullName evidence="3">Uncharacterized protein LOC111013514</fullName>
    </submittedName>
</protein>
<name>A0A6J1CQY1_MOMCH</name>
<dbReference type="GeneID" id="111013514"/>
<dbReference type="OrthoDB" id="1912023at2759"/>
<dbReference type="GO" id="GO:0008080">
    <property type="term" value="F:N-acetyltransferase activity"/>
    <property type="evidence" value="ECO:0007669"/>
    <property type="project" value="TreeGrafter"/>
</dbReference>
<dbReference type="InterPro" id="IPR016181">
    <property type="entry name" value="Acyl_CoA_acyltransferase"/>
</dbReference>
<proteinExistence type="predicted"/>
<dbReference type="PROSITE" id="PS51186">
    <property type="entry name" value="GNAT"/>
    <property type="match status" value="1"/>
</dbReference>
<sequence length="265" mass="29613">MVHLLPNYARVSSHLLPAAAPASGGVVWRSGGSIRARSAVVLQCNREFSGSITAAAAAEDLIGIPAEIETEIEYLASENGWKVRKLIKEEDDLRAVARIQAEAFHEPVFLFNDFFFHFFQAEVLAALIYRLQNYPPDRYACLVAEAENENRTDHYNFVGVVDVTVAGDLKVKRLLPAGEKEYLFVSGIAVYESARRRKVATTLLKGCDMLAKVWGFKFLALSAYEDDYGARNLYSKAGYQLLSADPLWKSSWIGRKRCVTLIKKL</sequence>
<dbReference type="GO" id="GO:0031415">
    <property type="term" value="C:NatA complex"/>
    <property type="evidence" value="ECO:0007669"/>
    <property type="project" value="TreeGrafter"/>
</dbReference>
<keyword evidence="2" id="KW-1185">Reference proteome</keyword>
<dbReference type="PANTHER" id="PTHR42919:SF20">
    <property type="entry name" value="GCN5-RELATED N-ACETYLTRANSFERASE 10, CHLOROPLASTIC"/>
    <property type="match status" value="1"/>
</dbReference>
<dbReference type="SUPFAM" id="SSF55729">
    <property type="entry name" value="Acyl-CoA N-acyltransferases (Nat)"/>
    <property type="match status" value="1"/>
</dbReference>
<dbReference type="Gene3D" id="3.40.630.30">
    <property type="match status" value="1"/>
</dbReference>
<reference evidence="3" key="1">
    <citation type="submission" date="2025-08" db="UniProtKB">
        <authorList>
            <consortium name="RefSeq"/>
        </authorList>
    </citation>
    <scope>IDENTIFICATION</scope>
    <source>
        <strain evidence="3">OHB3-1</strain>
    </source>
</reference>
<evidence type="ECO:0000313" key="3">
    <source>
        <dbReference type="RefSeq" id="XP_022143656.1"/>
    </source>
</evidence>
<organism evidence="2 3">
    <name type="scientific">Momordica charantia</name>
    <name type="common">Bitter gourd</name>
    <name type="synonym">Balsam pear</name>
    <dbReference type="NCBI Taxonomy" id="3673"/>
    <lineage>
        <taxon>Eukaryota</taxon>
        <taxon>Viridiplantae</taxon>
        <taxon>Streptophyta</taxon>
        <taxon>Embryophyta</taxon>
        <taxon>Tracheophyta</taxon>
        <taxon>Spermatophyta</taxon>
        <taxon>Magnoliopsida</taxon>
        <taxon>eudicotyledons</taxon>
        <taxon>Gunneridae</taxon>
        <taxon>Pentapetalae</taxon>
        <taxon>rosids</taxon>
        <taxon>fabids</taxon>
        <taxon>Cucurbitales</taxon>
        <taxon>Cucurbitaceae</taxon>
        <taxon>Momordiceae</taxon>
        <taxon>Momordica</taxon>
    </lineage>
</organism>
<dbReference type="KEGG" id="mcha:111013514"/>
<dbReference type="InterPro" id="IPR051556">
    <property type="entry name" value="N-term/lysine_N-AcTrnsfr"/>
</dbReference>